<dbReference type="Pfam" id="PF12697">
    <property type="entry name" value="Abhydrolase_6"/>
    <property type="match status" value="1"/>
</dbReference>
<dbReference type="GO" id="GO:0016020">
    <property type="term" value="C:membrane"/>
    <property type="evidence" value="ECO:0007669"/>
    <property type="project" value="TreeGrafter"/>
</dbReference>
<comment type="caution">
    <text evidence="2">The sequence shown here is derived from an EMBL/GenBank/DDBJ whole genome shotgun (WGS) entry which is preliminary data.</text>
</comment>
<accession>A0A931FKL8</accession>
<dbReference type="PANTHER" id="PTHR43798">
    <property type="entry name" value="MONOACYLGLYCEROL LIPASE"/>
    <property type="match status" value="1"/>
</dbReference>
<dbReference type="SUPFAM" id="SSF53474">
    <property type="entry name" value="alpha/beta-Hydrolases"/>
    <property type="match status" value="1"/>
</dbReference>
<dbReference type="GO" id="GO:0046464">
    <property type="term" value="P:acylglycerol catabolic process"/>
    <property type="evidence" value="ECO:0007669"/>
    <property type="project" value="TreeGrafter"/>
</dbReference>
<organism evidence="2 3">
    <name type="scientific">Hymenobacter properus</name>
    <dbReference type="NCBI Taxonomy" id="2791026"/>
    <lineage>
        <taxon>Bacteria</taxon>
        <taxon>Pseudomonadati</taxon>
        <taxon>Bacteroidota</taxon>
        <taxon>Cytophagia</taxon>
        <taxon>Cytophagales</taxon>
        <taxon>Hymenobacteraceae</taxon>
        <taxon>Hymenobacter</taxon>
    </lineage>
</organism>
<dbReference type="InterPro" id="IPR029058">
    <property type="entry name" value="AB_hydrolase_fold"/>
</dbReference>
<dbReference type="PRINTS" id="PR00111">
    <property type="entry name" value="ABHYDROLASE"/>
</dbReference>
<keyword evidence="2" id="KW-0378">Hydrolase</keyword>
<name>A0A931FKL8_9BACT</name>
<dbReference type="EMBL" id="JADQDP010000003">
    <property type="protein sequence ID" value="MBF9143203.1"/>
    <property type="molecule type" value="Genomic_DNA"/>
</dbReference>
<evidence type="ECO:0000313" key="2">
    <source>
        <dbReference type="EMBL" id="MBF9143203.1"/>
    </source>
</evidence>
<proteinExistence type="predicted"/>
<protein>
    <submittedName>
        <fullName evidence="2">Alpha/beta fold hydrolase</fullName>
    </submittedName>
</protein>
<dbReference type="Proteomes" id="UP000645610">
    <property type="component" value="Unassembled WGS sequence"/>
</dbReference>
<reference evidence="2 3" key="1">
    <citation type="submission" date="2020-11" db="EMBL/GenBank/DDBJ databases">
        <authorList>
            <person name="Kim M.K."/>
        </authorList>
    </citation>
    <scope>NUCLEOTIDE SEQUENCE [LARGE SCALE GENOMIC DNA]</scope>
    <source>
        <strain evidence="2 3">BT439</strain>
    </source>
</reference>
<evidence type="ECO:0000259" key="1">
    <source>
        <dbReference type="Pfam" id="PF12697"/>
    </source>
</evidence>
<dbReference type="InterPro" id="IPR050266">
    <property type="entry name" value="AB_hydrolase_sf"/>
</dbReference>
<sequence length="255" mass="27861">MTPASIPPTIVFLHGFAESREVWTEFVRPFPEEYRLLTPNLPGHGTNLAPVPDFSMEAQARHVIDYLNQKGCPEPVLLVCHSMGGYVALALAERWPQRVAGLAFINSTALADTDEKRQNREKNIGFVEKYGVAKFMESFVRPLFAPINRDKLTDARGLLEEIGKATPASTITSALRGMAARPDRTAVLSKAAYPVLMVAGKHDVAVHFDDAVRQAALPAIGSALFLEGSGHLAYLEQPEVTRRAVLALAEAVFGR</sequence>
<gene>
    <name evidence="2" type="ORF">I2I01_16260</name>
</gene>
<dbReference type="PANTHER" id="PTHR43798:SF5">
    <property type="entry name" value="MONOACYLGLYCEROL LIPASE ABHD6"/>
    <property type="match status" value="1"/>
</dbReference>
<dbReference type="InterPro" id="IPR000073">
    <property type="entry name" value="AB_hydrolase_1"/>
</dbReference>
<evidence type="ECO:0000313" key="3">
    <source>
        <dbReference type="Proteomes" id="UP000645610"/>
    </source>
</evidence>
<keyword evidence="3" id="KW-1185">Reference proteome</keyword>
<dbReference type="GO" id="GO:0047372">
    <property type="term" value="F:monoacylglycerol lipase activity"/>
    <property type="evidence" value="ECO:0007669"/>
    <property type="project" value="TreeGrafter"/>
</dbReference>
<feature type="domain" description="AB hydrolase-1" evidence="1">
    <location>
        <begin position="10"/>
        <end position="242"/>
    </location>
</feature>
<dbReference type="Gene3D" id="3.40.50.1820">
    <property type="entry name" value="alpha/beta hydrolase"/>
    <property type="match status" value="1"/>
</dbReference>
<dbReference type="AlphaFoldDB" id="A0A931FKL8"/>
<dbReference type="RefSeq" id="WP_196287515.1">
    <property type="nucleotide sequence ID" value="NZ_JADQDP010000003.1"/>
</dbReference>